<feature type="domain" description="DUF1990" evidence="1">
    <location>
        <begin position="12"/>
        <end position="166"/>
    </location>
</feature>
<dbReference type="Proteomes" id="UP000655287">
    <property type="component" value="Unassembled WGS sequence"/>
</dbReference>
<evidence type="ECO:0000313" key="2">
    <source>
        <dbReference type="EMBL" id="GII81036.1"/>
    </source>
</evidence>
<dbReference type="PANTHER" id="PTHR34202:SF1">
    <property type="entry name" value="UPF0548 PROTEIN"/>
    <property type="match status" value="1"/>
</dbReference>
<dbReference type="Pfam" id="PF09348">
    <property type="entry name" value="DUF1990"/>
    <property type="match status" value="1"/>
</dbReference>
<name>A0A919R7D2_9ACTN</name>
<dbReference type="RefSeq" id="WP_203992683.1">
    <property type="nucleotide sequence ID" value="NZ_BOOU01000087.1"/>
</dbReference>
<organism evidence="2 3">
    <name type="scientific">Sphaerisporangium rufum</name>
    <dbReference type="NCBI Taxonomy" id="1381558"/>
    <lineage>
        <taxon>Bacteria</taxon>
        <taxon>Bacillati</taxon>
        <taxon>Actinomycetota</taxon>
        <taxon>Actinomycetes</taxon>
        <taxon>Streptosporangiales</taxon>
        <taxon>Streptosporangiaceae</taxon>
        <taxon>Sphaerisporangium</taxon>
    </lineage>
</organism>
<comment type="caution">
    <text evidence="2">The sequence shown here is derived from an EMBL/GenBank/DDBJ whole genome shotgun (WGS) entry which is preliminary data.</text>
</comment>
<sequence length="173" mass="19024">MDLERYEKTGFSYPQVGATRNGVLPAGYRHLRRRHDLGPGASFERAVEALMTWRVQRAAGLTVTASAPRAEPGAIVVSRAGVGRLALEIPCRVVWTLDEADRRGFAYGTLPGHPERGEESFVVERGDDGSVAFIVTSFTRPGRWYTRPAWPLAGLAARFVVARYAAAARRLAR</sequence>
<gene>
    <name evidence="2" type="ORF">Sru01_60180</name>
</gene>
<protein>
    <submittedName>
        <fullName evidence="2">DUF1990 domain-containing protein</fullName>
    </submittedName>
</protein>
<evidence type="ECO:0000313" key="3">
    <source>
        <dbReference type="Proteomes" id="UP000655287"/>
    </source>
</evidence>
<accession>A0A919R7D2</accession>
<dbReference type="InterPro" id="IPR018960">
    <property type="entry name" value="DUF1990"/>
</dbReference>
<dbReference type="PIRSF" id="PIRSF010260">
    <property type="entry name" value="UCP010260"/>
    <property type="match status" value="1"/>
</dbReference>
<reference evidence="2" key="1">
    <citation type="submission" date="2021-01" db="EMBL/GenBank/DDBJ databases">
        <title>Whole genome shotgun sequence of Sphaerisporangium rufum NBRC 109079.</title>
        <authorList>
            <person name="Komaki H."/>
            <person name="Tamura T."/>
        </authorList>
    </citation>
    <scope>NUCLEOTIDE SEQUENCE</scope>
    <source>
        <strain evidence="2">NBRC 109079</strain>
    </source>
</reference>
<proteinExistence type="predicted"/>
<dbReference type="EMBL" id="BOOU01000087">
    <property type="protein sequence ID" value="GII81036.1"/>
    <property type="molecule type" value="Genomic_DNA"/>
</dbReference>
<dbReference type="PANTHER" id="PTHR34202">
    <property type="entry name" value="UPF0548 PROTEIN"/>
    <property type="match status" value="1"/>
</dbReference>
<dbReference type="AlphaFoldDB" id="A0A919R7D2"/>
<keyword evidence="3" id="KW-1185">Reference proteome</keyword>
<dbReference type="InterPro" id="IPR014457">
    <property type="entry name" value="UCP010260"/>
</dbReference>
<evidence type="ECO:0000259" key="1">
    <source>
        <dbReference type="Pfam" id="PF09348"/>
    </source>
</evidence>